<accession>A0AAJ1IHP0</accession>
<evidence type="ECO:0000256" key="6">
    <source>
        <dbReference type="ARBA" id="ARBA00023235"/>
    </source>
</evidence>
<feature type="domain" description="Phosphomannose isomerase type I catalytic" evidence="9">
    <location>
        <begin position="4"/>
        <end position="152"/>
    </location>
</feature>
<proteinExistence type="inferred from homology"/>
<dbReference type="EMBL" id="JAQQAL010000025">
    <property type="protein sequence ID" value="MDC7227430.1"/>
    <property type="molecule type" value="Genomic_DNA"/>
</dbReference>
<dbReference type="GO" id="GO:0005829">
    <property type="term" value="C:cytosol"/>
    <property type="evidence" value="ECO:0007669"/>
    <property type="project" value="TreeGrafter"/>
</dbReference>
<protein>
    <recommendedName>
        <fullName evidence="3">mannose-6-phosphate isomerase</fullName>
        <ecNumber evidence="3">5.3.1.8</ecNumber>
    </recommendedName>
</protein>
<feature type="binding site" evidence="8">
    <location>
        <position position="136"/>
    </location>
    <ligand>
        <name>Zn(2+)</name>
        <dbReference type="ChEBI" id="CHEBI:29105"/>
    </ligand>
</feature>
<comment type="catalytic activity">
    <reaction evidence="1">
        <text>D-mannose 6-phosphate = D-fructose 6-phosphate</text>
        <dbReference type="Rhea" id="RHEA:12356"/>
        <dbReference type="ChEBI" id="CHEBI:58735"/>
        <dbReference type="ChEBI" id="CHEBI:61527"/>
        <dbReference type="EC" id="5.3.1.8"/>
    </reaction>
</comment>
<evidence type="ECO:0000256" key="5">
    <source>
        <dbReference type="ARBA" id="ARBA00022833"/>
    </source>
</evidence>
<evidence type="ECO:0000313" key="10">
    <source>
        <dbReference type="EMBL" id="MDC7227430.1"/>
    </source>
</evidence>
<evidence type="ECO:0000256" key="2">
    <source>
        <dbReference type="ARBA" id="ARBA00010772"/>
    </source>
</evidence>
<dbReference type="InterPro" id="IPR001250">
    <property type="entry name" value="Man6P_Isoase-1"/>
</dbReference>
<dbReference type="PANTHER" id="PTHR10309">
    <property type="entry name" value="MANNOSE-6-PHOSPHATE ISOMERASE"/>
    <property type="match status" value="1"/>
</dbReference>
<dbReference type="GO" id="GO:0005975">
    <property type="term" value="P:carbohydrate metabolic process"/>
    <property type="evidence" value="ECO:0007669"/>
    <property type="project" value="InterPro"/>
</dbReference>
<evidence type="ECO:0000256" key="3">
    <source>
        <dbReference type="ARBA" id="ARBA00011956"/>
    </source>
</evidence>
<dbReference type="InterPro" id="IPR016305">
    <property type="entry name" value="Mannose-6-P_Isomerase"/>
</dbReference>
<feature type="binding site" evidence="8">
    <location>
        <position position="272"/>
    </location>
    <ligand>
        <name>Zn(2+)</name>
        <dbReference type="ChEBI" id="CHEBI:29105"/>
    </ligand>
</feature>
<dbReference type="EC" id="5.3.1.8" evidence="3"/>
<evidence type="ECO:0000313" key="11">
    <source>
        <dbReference type="Proteomes" id="UP001221217"/>
    </source>
</evidence>
<feature type="active site" evidence="7">
    <location>
        <position position="291"/>
    </location>
</feature>
<evidence type="ECO:0000256" key="8">
    <source>
        <dbReference type="PIRSR" id="PIRSR001480-2"/>
    </source>
</evidence>
<dbReference type="InterPro" id="IPR011051">
    <property type="entry name" value="RmlC_Cupin_sf"/>
</dbReference>
<organism evidence="10 11">
    <name type="scientific">Candidatus Thalassospirochaeta sargassi</name>
    <dbReference type="NCBI Taxonomy" id="3119039"/>
    <lineage>
        <taxon>Bacteria</taxon>
        <taxon>Pseudomonadati</taxon>
        <taxon>Spirochaetota</taxon>
        <taxon>Spirochaetia</taxon>
        <taxon>Spirochaetales</taxon>
        <taxon>Spirochaetaceae</taxon>
        <taxon>Candidatus Thalassospirochaeta</taxon>
    </lineage>
</organism>
<dbReference type="NCBIfam" id="TIGR00218">
    <property type="entry name" value="manA"/>
    <property type="match status" value="1"/>
</dbReference>
<dbReference type="GO" id="GO:0004476">
    <property type="term" value="F:mannose-6-phosphate isomerase activity"/>
    <property type="evidence" value="ECO:0007669"/>
    <property type="project" value="UniProtKB-EC"/>
</dbReference>
<feature type="binding site" evidence="8">
    <location>
        <position position="101"/>
    </location>
    <ligand>
        <name>Zn(2+)</name>
        <dbReference type="ChEBI" id="CHEBI:29105"/>
    </ligand>
</feature>
<evidence type="ECO:0000256" key="4">
    <source>
        <dbReference type="ARBA" id="ARBA00022723"/>
    </source>
</evidence>
<keyword evidence="4 8" id="KW-0479">Metal-binding</keyword>
<dbReference type="InterPro" id="IPR014710">
    <property type="entry name" value="RmlC-like_jellyroll"/>
</dbReference>
<sequence>MAVYKLTNQILKYAWGSKTLMPELLGYDNSENEPMAELWMGAHPKASSDVHMQNGDIPLDEMISKSPETVLGGRISNGFSGRLPFLFKVLAAGSPLSIQAHPTLDEAAAGWARENEAGIALDAFNRNYKDDNHKPEIICALSEYHAMRGFRQAGVIAANFRKIMIPELDAAVSALEAASASPAGDESSVSAAVSAALKNFFTVIMQLSDIDRTALVGKALEKAENEELPDSRWIKRFAELYPGDIGIVSPLYLNIVTLQPGEAMYLPAGELHAYLEGIGMELMANSDNVLRGGLTPKHVDVPELLSTLNFNPTKPEILNPVKLNNAESAYITPAPEFYLSKIDLSGGYELPVESYGPEPPSIFICTEGSAIIEDSTSDSSVEIMQGETAFASFGSRMKLQGRAVIYRASVPAAGVVK</sequence>
<name>A0AAJ1IHP0_9SPIO</name>
<evidence type="ECO:0000259" key="9">
    <source>
        <dbReference type="Pfam" id="PF20511"/>
    </source>
</evidence>
<dbReference type="GO" id="GO:0008270">
    <property type="term" value="F:zinc ion binding"/>
    <property type="evidence" value="ECO:0007669"/>
    <property type="project" value="InterPro"/>
</dbReference>
<dbReference type="GO" id="GO:0009298">
    <property type="term" value="P:GDP-mannose biosynthetic process"/>
    <property type="evidence" value="ECO:0007669"/>
    <property type="project" value="InterPro"/>
</dbReference>
<feature type="binding site" evidence="8">
    <location>
        <position position="99"/>
    </location>
    <ligand>
        <name>Zn(2+)</name>
        <dbReference type="ChEBI" id="CHEBI:29105"/>
    </ligand>
</feature>
<dbReference type="Proteomes" id="UP001221217">
    <property type="component" value="Unassembled WGS sequence"/>
</dbReference>
<dbReference type="PIRSF" id="PIRSF001480">
    <property type="entry name" value="Mannose-6-phosphate_isomerase"/>
    <property type="match status" value="1"/>
</dbReference>
<dbReference type="Gene3D" id="1.10.441.10">
    <property type="entry name" value="Phosphomannose Isomerase, domain 2"/>
    <property type="match status" value="1"/>
</dbReference>
<dbReference type="AlphaFoldDB" id="A0AAJ1IHP0"/>
<comment type="cofactor">
    <cofactor evidence="8">
        <name>Zn(2+)</name>
        <dbReference type="ChEBI" id="CHEBI:29105"/>
    </cofactor>
    <text evidence="8">Binds 1 zinc ion per subunit.</text>
</comment>
<keyword evidence="5 8" id="KW-0862">Zinc</keyword>
<gene>
    <name evidence="10" type="primary">manA</name>
    <name evidence="10" type="ORF">PQJ61_11765</name>
</gene>
<dbReference type="InterPro" id="IPR018050">
    <property type="entry name" value="Pmannose_isomerase-type1_CS"/>
</dbReference>
<comment type="similarity">
    <text evidence="2">Belongs to the mannose-6-phosphate isomerase type 1 family.</text>
</comment>
<keyword evidence="6 10" id="KW-0413">Isomerase</keyword>
<dbReference type="PRINTS" id="PR00714">
    <property type="entry name" value="MAN6PISMRASE"/>
</dbReference>
<evidence type="ECO:0000256" key="7">
    <source>
        <dbReference type="PIRSR" id="PIRSR001480-1"/>
    </source>
</evidence>
<dbReference type="Gene3D" id="2.60.120.10">
    <property type="entry name" value="Jelly Rolls"/>
    <property type="match status" value="2"/>
</dbReference>
<dbReference type="SUPFAM" id="SSF51182">
    <property type="entry name" value="RmlC-like cupins"/>
    <property type="match status" value="1"/>
</dbReference>
<evidence type="ECO:0000256" key="1">
    <source>
        <dbReference type="ARBA" id="ARBA00000757"/>
    </source>
</evidence>
<reference evidence="10 11" key="1">
    <citation type="submission" date="2022-12" db="EMBL/GenBank/DDBJ databases">
        <title>Metagenome assembled genome from gulf of manar.</title>
        <authorList>
            <person name="Kohli P."/>
            <person name="Pk S."/>
            <person name="Venkata Ramana C."/>
            <person name="Sasikala C."/>
        </authorList>
    </citation>
    <scope>NUCLEOTIDE SEQUENCE [LARGE SCALE GENOMIC DNA]</scope>
    <source>
        <strain evidence="10">JB008</strain>
    </source>
</reference>
<dbReference type="CDD" id="cd07011">
    <property type="entry name" value="cupin_PMI_type_I_N"/>
    <property type="match status" value="1"/>
</dbReference>
<dbReference type="Pfam" id="PF20511">
    <property type="entry name" value="PMI_typeI_cat"/>
    <property type="match status" value="1"/>
</dbReference>
<dbReference type="PROSITE" id="PS00965">
    <property type="entry name" value="PMI_I_1"/>
    <property type="match status" value="1"/>
</dbReference>
<dbReference type="InterPro" id="IPR046457">
    <property type="entry name" value="PMI_typeI_cat"/>
</dbReference>
<dbReference type="PANTHER" id="PTHR10309:SF0">
    <property type="entry name" value="MANNOSE-6-PHOSPHATE ISOMERASE"/>
    <property type="match status" value="1"/>
</dbReference>
<comment type="caution">
    <text evidence="10">The sequence shown here is derived from an EMBL/GenBank/DDBJ whole genome shotgun (WGS) entry which is preliminary data.</text>
</comment>